<dbReference type="RefSeq" id="WP_036174157.1">
    <property type="nucleotide sequence ID" value="NZ_AVCZ01000008.1"/>
</dbReference>
<dbReference type="AlphaFoldDB" id="A0A0A3J334"/>
<evidence type="ECO:0000313" key="1">
    <source>
        <dbReference type="EMBL" id="KGR91306.1"/>
    </source>
</evidence>
<evidence type="ECO:0000313" key="2">
    <source>
        <dbReference type="Proteomes" id="UP000030595"/>
    </source>
</evidence>
<name>A0A0A3J334_9BACL</name>
<protein>
    <recommendedName>
        <fullName evidence="3">DUF2197 domain-containing protein</fullName>
    </recommendedName>
</protein>
<proteinExistence type="predicted"/>
<gene>
    <name evidence="1" type="ORF">CD30_06685</name>
</gene>
<dbReference type="OrthoDB" id="2889720at2"/>
<organism evidence="1 2">
    <name type="scientific">Ureibacillus massiliensis 4400831 = CIP 108448 = CCUG 49529</name>
    <dbReference type="NCBI Taxonomy" id="1211035"/>
    <lineage>
        <taxon>Bacteria</taxon>
        <taxon>Bacillati</taxon>
        <taxon>Bacillota</taxon>
        <taxon>Bacilli</taxon>
        <taxon>Bacillales</taxon>
        <taxon>Caryophanaceae</taxon>
        <taxon>Ureibacillus</taxon>
    </lineage>
</organism>
<dbReference type="Proteomes" id="UP000030595">
    <property type="component" value="Unassembled WGS sequence"/>
</dbReference>
<dbReference type="EMBL" id="JPVQ01000008">
    <property type="protein sequence ID" value="KGR91306.1"/>
    <property type="molecule type" value="Genomic_DNA"/>
</dbReference>
<reference evidence="1 2" key="1">
    <citation type="submission" date="2014-02" db="EMBL/GenBank/DDBJ databases">
        <title>Draft genome sequence of Lysinibacillus massiliensis CCUG 49529.</title>
        <authorList>
            <person name="Zhang F."/>
            <person name="Wang G."/>
            <person name="Zhang L."/>
        </authorList>
    </citation>
    <scope>NUCLEOTIDE SEQUENCE [LARGE SCALE GENOMIC DNA]</scope>
    <source>
        <strain evidence="1 2">CCUG 49529</strain>
    </source>
</reference>
<comment type="caution">
    <text evidence="1">The sequence shown here is derived from an EMBL/GenBank/DDBJ whole genome shotgun (WGS) entry which is preliminary data.</text>
</comment>
<accession>A0A0A3J334</accession>
<sequence length="63" mass="7494">MSYYVKCSGCCERYELAEGSLQYKLYKERRTKFFRCEKCNNNVRLNAIKYLFGAGNTNFIDNQ</sequence>
<keyword evidence="2" id="KW-1185">Reference proteome</keyword>
<evidence type="ECO:0008006" key="3">
    <source>
        <dbReference type="Google" id="ProtNLM"/>
    </source>
</evidence>